<dbReference type="GO" id="GO:2000219">
    <property type="term" value="P:positive regulation of invasive growth in response to glucose limitation"/>
    <property type="evidence" value="ECO:0007669"/>
    <property type="project" value="EnsemblFungi"/>
</dbReference>
<dbReference type="PANTHER" id="PTHR37784">
    <property type="entry name" value="PROTEIN MSN1"/>
    <property type="match status" value="1"/>
</dbReference>
<dbReference type="GO" id="GO:0000981">
    <property type="term" value="F:DNA-binding transcription factor activity, RNA polymerase II-specific"/>
    <property type="evidence" value="ECO:0007669"/>
    <property type="project" value="TreeGrafter"/>
</dbReference>
<dbReference type="InterPro" id="IPR052146">
    <property type="entry name" value="HOT1"/>
</dbReference>
<dbReference type="OrthoDB" id="428577at2759"/>
<dbReference type="GO" id="GO:0097238">
    <property type="term" value="P:cellular response to methylglyoxal"/>
    <property type="evidence" value="ECO:0007669"/>
    <property type="project" value="EnsemblFungi"/>
</dbReference>
<dbReference type="GO" id="GO:0005634">
    <property type="term" value="C:nucleus"/>
    <property type="evidence" value="ECO:0007669"/>
    <property type="project" value="EnsemblFungi"/>
</dbReference>
<name>J7RT10_HUIN7</name>
<dbReference type="HOGENOM" id="CLU_030906_0_0_1"/>
<dbReference type="OMA" id="QPIGWLC"/>
<accession>J7RT10</accession>
<sequence>MDDSVHKTRKEMLMREMSNVESMADDGDRVAGGGSVSGPGHGDGGVAGAAEGSFLDGRVGELERRIAMFETMFHALSAKLDHNFKKYDMVVNSQQQQINELNSMISVMLNDQARHGEILRDKLSSSVHGITATTSLINGIHLNLPSDTTPTASTVGTNTAIVPQQQQGSGNQGLNMRGGMFNQSSSDPFFDDILNSSTNNNNNNAGTRQDGAMRMVGGAVKPTFIRETFNSNGRVLQQPQVNAGPFQNAAMSYDQQQQQHAMPQQPLVQTAGGSVVDTGSENHRQSSISRRASPRHDQTIFETGDQSPPGNSHAAAAASAGTQRMISKEFQFIKSPHTVREVWLEYTEGVSGQPSLREMENRYQTSWRRDPAVTKHYARRKVLCKAIEKGLSRGYTLEYIIDLLENYRIVDHDKGIKQPIGWLCHPGNIPELLR</sequence>
<dbReference type="PANTHER" id="PTHR37784:SF8">
    <property type="entry name" value="PROTEIN MSN1"/>
    <property type="match status" value="1"/>
</dbReference>
<dbReference type="RefSeq" id="XP_022462078.1">
    <property type="nucleotide sequence ID" value="XM_022608674.1"/>
</dbReference>
<protein>
    <recommendedName>
        <fullName evidence="2">Transcription activator GCR1-like domain-containing protein</fullName>
    </recommendedName>
</protein>
<feature type="domain" description="Transcription activator GCR1-like" evidence="2">
    <location>
        <begin position="330"/>
        <end position="408"/>
    </location>
</feature>
<dbReference type="STRING" id="1071383.J7RT10"/>
<dbReference type="Pfam" id="PF12550">
    <property type="entry name" value="GCR1_C"/>
    <property type="match status" value="1"/>
</dbReference>
<dbReference type="GO" id="GO:0060963">
    <property type="term" value="P:positive regulation of ribosomal protein gene transcription by RNA polymerase II"/>
    <property type="evidence" value="ECO:0007669"/>
    <property type="project" value="TreeGrafter"/>
</dbReference>
<dbReference type="GO" id="GO:0034605">
    <property type="term" value="P:cellular response to heat"/>
    <property type="evidence" value="ECO:0007669"/>
    <property type="project" value="EnsemblFungi"/>
</dbReference>
<dbReference type="EMBL" id="HE978314">
    <property type="protein sequence ID" value="CCK67832.1"/>
    <property type="molecule type" value="Genomic_DNA"/>
</dbReference>
<dbReference type="GO" id="GO:2000222">
    <property type="term" value="P:positive regulation of pseudohyphal growth"/>
    <property type="evidence" value="ECO:0007669"/>
    <property type="project" value="EnsemblFungi"/>
</dbReference>
<dbReference type="GO" id="GO:0071475">
    <property type="term" value="P:cellular hyperosmotic salinity response"/>
    <property type="evidence" value="ECO:0007669"/>
    <property type="project" value="EnsemblFungi"/>
</dbReference>
<feature type="region of interest" description="Disordered" evidence="1">
    <location>
        <begin position="255"/>
        <end position="318"/>
    </location>
</feature>
<dbReference type="KEGG" id="kng:KNAG_0A01430"/>
<evidence type="ECO:0000256" key="1">
    <source>
        <dbReference type="SAM" id="MobiDB-lite"/>
    </source>
</evidence>
<keyword evidence="4" id="KW-1185">Reference proteome</keyword>
<feature type="region of interest" description="Disordered" evidence="1">
    <location>
        <begin position="25"/>
        <end position="49"/>
    </location>
</feature>
<evidence type="ECO:0000259" key="2">
    <source>
        <dbReference type="Pfam" id="PF12550"/>
    </source>
</evidence>
<reference evidence="3 4" key="1">
    <citation type="journal article" date="2011" name="Proc. Natl. Acad. Sci. U.S.A.">
        <title>Evolutionary erosion of yeast sex chromosomes by mating-type switching accidents.</title>
        <authorList>
            <person name="Gordon J.L."/>
            <person name="Armisen D."/>
            <person name="Proux-Wera E."/>
            <person name="Oheigeartaigh S.S."/>
            <person name="Byrne K.P."/>
            <person name="Wolfe K.H."/>
        </authorList>
    </citation>
    <scope>NUCLEOTIDE SEQUENCE [LARGE SCALE GENOMIC DNA]</scope>
    <source>
        <strain evidence="4">ATCC MYA-139 / BCRC 22969 / CBS 8797 / CCRC 22969 / KCTC 17520 / NBRC 10181 / NCYC 3082</strain>
    </source>
</reference>
<feature type="compositionally biased region" description="Gly residues" evidence="1">
    <location>
        <begin position="30"/>
        <end position="47"/>
    </location>
</feature>
<dbReference type="GO" id="GO:2000883">
    <property type="term" value="P:positive regulation of starch catabolic process"/>
    <property type="evidence" value="ECO:0007669"/>
    <property type="project" value="EnsemblFungi"/>
</dbReference>
<dbReference type="Proteomes" id="UP000006310">
    <property type="component" value="Chromosome 1"/>
</dbReference>
<dbReference type="InterPro" id="IPR022210">
    <property type="entry name" value="TF_GCR1-like"/>
</dbReference>
<feature type="compositionally biased region" description="Low complexity" evidence="1">
    <location>
        <begin position="255"/>
        <end position="269"/>
    </location>
</feature>
<gene>
    <name evidence="3" type="primary">KNAG0A01430</name>
    <name evidence="3" type="ordered locus">KNAG_0A01430</name>
</gene>
<evidence type="ECO:0000313" key="4">
    <source>
        <dbReference type="Proteomes" id="UP000006310"/>
    </source>
</evidence>
<proteinExistence type="predicted"/>
<feature type="compositionally biased region" description="Polar residues" evidence="1">
    <location>
        <begin position="300"/>
        <end position="310"/>
    </location>
</feature>
<organism evidence="3 4">
    <name type="scientific">Huiozyma naganishii (strain ATCC MYA-139 / BCRC 22969 / CBS 8797 / KCTC 17520 / NBRC 10181 / NCYC 3082 / Yp74L-3)</name>
    <name type="common">Yeast</name>
    <name type="synonym">Kazachstania naganishii</name>
    <dbReference type="NCBI Taxonomy" id="1071383"/>
    <lineage>
        <taxon>Eukaryota</taxon>
        <taxon>Fungi</taxon>
        <taxon>Dikarya</taxon>
        <taxon>Ascomycota</taxon>
        <taxon>Saccharomycotina</taxon>
        <taxon>Saccharomycetes</taxon>
        <taxon>Saccharomycetales</taxon>
        <taxon>Saccharomycetaceae</taxon>
        <taxon>Huiozyma</taxon>
    </lineage>
</organism>
<reference evidence="4" key="2">
    <citation type="submission" date="2012-08" db="EMBL/GenBank/DDBJ databases">
        <title>Genome sequence of Kazachstania naganishii.</title>
        <authorList>
            <person name="Gordon J.L."/>
            <person name="Armisen D."/>
            <person name="Proux-Wera E."/>
            <person name="OhEigeartaigh S.S."/>
            <person name="Byrne K.P."/>
            <person name="Wolfe K.H."/>
        </authorList>
    </citation>
    <scope>NUCLEOTIDE SEQUENCE [LARGE SCALE GENOMIC DNA]</scope>
    <source>
        <strain evidence="4">ATCC MYA-139 / BCRC 22969 / CBS 8797 / CCRC 22969 / KCTC 17520 / NBRC 10181 / NCYC 3082</strain>
    </source>
</reference>
<dbReference type="AlphaFoldDB" id="J7RT10"/>
<dbReference type="eggNOG" id="ENOG502RNWJ">
    <property type="taxonomic scope" value="Eukaryota"/>
</dbReference>
<evidence type="ECO:0000313" key="3">
    <source>
        <dbReference type="EMBL" id="CCK67832.1"/>
    </source>
</evidence>
<dbReference type="GeneID" id="34523467"/>
<dbReference type="GO" id="GO:0000978">
    <property type="term" value="F:RNA polymerase II cis-regulatory region sequence-specific DNA binding"/>
    <property type="evidence" value="ECO:0007669"/>
    <property type="project" value="TreeGrafter"/>
</dbReference>